<feature type="region of interest" description="Disordered" evidence="8">
    <location>
        <begin position="522"/>
        <end position="547"/>
    </location>
</feature>
<reference evidence="12" key="2">
    <citation type="journal article" date="2010" name="Genome Res.">
        <title>Population genomic sequencing of Coccidioides fungi reveals recent hybridization and transposon control.</title>
        <authorList>
            <person name="Neafsey D.E."/>
            <person name="Barker B.M."/>
            <person name="Sharpton T.J."/>
            <person name="Stajich J.E."/>
            <person name="Park D.J."/>
            <person name="Whiston E."/>
            <person name="Hung C.-Y."/>
            <person name="McMahan C."/>
            <person name="White J."/>
            <person name="Sykes S."/>
            <person name="Heiman D."/>
            <person name="Young S."/>
            <person name="Zeng Q."/>
            <person name="Abouelleil A."/>
            <person name="Aftuck L."/>
            <person name="Bessette D."/>
            <person name="Brown A."/>
            <person name="FitzGerald M."/>
            <person name="Lui A."/>
            <person name="Macdonald J.P."/>
            <person name="Priest M."/>
            <person name="Orbach M.J."/>
            <person name="Galgiani J.N."/>
            <person name="Kirkland T.N."/>
            <person name="Cole G.T."/>
            <person name="Birren B.W."/>
            <person name="Henn M.R."/>
            <person name="Taylor J.W."/>
            <person name="Rounsley S.D."/>
        </authorList>
    </citation>
    <scope>GENOME REANNOTATION</scope>
    <source>
        <strain evidence="12">RS</strain>
    </source>
</reference>
<dbReference type="NCBIfam" id="TIGR00879">
    <property type="entry name" value="SP"/>
    <property type="match status" value="1"/>
</dbReference>
<dbReference type="EMBL" id="GG704914">
    <property type="protein sequence ID" value="EAS34480.2"/>
    <property type="molecule type" value="Genomic_DNA"/>
</dbReference>
<dbReference type="InterPro" id="IPR050360">
    <property type="entry name" value="MFS_Sugar_Transporters"/>
</dbReference>
<feature type="transmembrane region" description="Helical" evidence="9">
    <location>
        <begin position="136"/>
        <end position="154"/>
    </location>
</feature>
<evidence type="ECO:0000256" key="1">
    <source>
        <dbReference type="ARBA" id="ARBA00004141"/>
    </source>
</evidence>
<feature type="transmembrane region" description="Helical" evidence="9">
    <location>
        <begin position="105"/>
        <end position="124"/>
    </location>
</feature>
<gene>
    <name evidence="11" type="ORF">CIMG_05504</name>
</gene>
<evidence type="ECO:0000256" key="8">
    <source>
        <dbReference type="SAM" id="MobiDB-lite"/>
    </source>
</evidence>
<dbReference type="GO" id="GO:0016020">
    <property type="term" value="C:membrane"/>
    <property type="evidence" value="ECO:0007669"/>
    <property type="project" value="UniProtKB-SubCell"/>
</dbReference>
<evidence type="ECO:0000313" key="11">
    <source>
        <dbReference type="EMBL" id="EAS34480.2"/>
    </source>
</evidence>
<keyword evidence="3 7" id="KW-0813">Transport</keyword>
<proteinExistence type="inferred from homology"/>
<dbReference type="PRINTS" id="PR00171">
    <property type="entry name" value="SUGRTRNSPORT"/>
</dbReference>
<feature type="transmembrane region" description="Helical" evidence="9">
    <location>
        <begin position="76"/>
        <end position="98"/>
    </location>
</feature>
<evidence type="ECO:0000256" key="4">
    <source>
        <dbReference type="ARBA" id="ARBA00022692"/>
    </source>
</evidence>
<feature type="compositionally biased region" description="Polar residues" evidence="8">
    <location>
        <begin position="538"/>
        <end position="547"/>
    </location>
</feature>
<dbReference type="PROSITE" id="PS00217">
    <property type="entry name" value="SUGAR_TRANSPORT_2"/>
    <property type="match status" value="1"/>
</dbReference>
<dbReference type="FunFam" id="1.20.1250.20:FF:000313">
    <property type="entry name" value="MFS quinate transporter"/>
    <property type="match status" value="1"/>
</dbReference>
<feature type="transmembrane region" description="Helical" evidence="9">
    <location>
        <begin position="293"/>
        <end position="319"/>
    </location>
</feature>
<name>A0A0E1RXQ6_COCIM</name>
<feature type="transmembrane region" description="Helical" evidence="9">
    <location>
        <begin position="161"/>
        <end position="183"/>
    </location>
</feature>
<dbReference type="OMA" id="PSNRYRI"/>
<dbReference type="PROSITE" id="PS50850">
    <property type="entry name" value="MFS"/>
    <property type="match status" value="1"/>
</dbReference>
<keyword evidence="5 9" id="KW-1133">Transmembrane helix</keyword>
<evidence type="ECO:0000256" key="9">
    <source>
        <dbReference type="SAM" id="Phobius"/>
    </source>
</evidence>
<dbReference type="SUPFAM" id="SSF103473">
    <property type="entry name" value="MFS general substrate transporter"/>
    <property type="match status" value="1"/>
</dbReference>
<evidence type="ECO:0000256" key="2">
    <source>
        <dbReference type="ARBA" id="ARBA00010992"/>
    </source>
</evidence>
<dbReference type="PROSITE" id="PS00216">
    <property type="entry name" value="SUGAR_TRANSPORT_1"/>
    <property type="match status" value="1"/>
</dbReference>
<protein>
    <submittedName>
        <fullName evidence="11">Sugar porter (SP) family MFS transporter</fullName>
    </submittedName>
</protein>
<evidence type="ECO:0000313" key="12">
    <source>
        <dbReference type="Proteomes" id="UP000001261"/>
    </source>
</evidence>
<feature type="domain" description="Major facilitator superfamily (MFS) profile" evidence="10">
    <location>
        <begin position="29"/>
        <end position="494"/>
    </location>
</feature>
<keyword evidence="4 9" id="KW-0812">Transmembrane</keyword>
<dbReference type="Proteomes" id="UP000001261">
    <property type="component" value="Unassembled WGS sequence"/>
</dbReference>
<comment type="similarity">
    <text evidence="2 7">Belongs to the major facilitator superfamily. Sugar transporter (TC 2.A.1.1) family.</text>
</comment>
<evidence type="ECO:0000256" key="5">
    <source>
        <dbReference type="ARBA" id="ARBA00022989"/>
    </source>
</evidence>
<keyword evidence="6 9" id="KW-0472">Membrane</keyword>
<feature type="transmembrane region" description="Helical" evidence="9">
    <location>
        <begin position="402"/>
        <end position="425"/>
    </location>
</feature>
<dbReference type="InterPro" id="IPR036259">
    <property type="entry name" value="MFS_trans_sf"/>
</dbReference>
<feature type="transmembrane region" description="Helical" evidence="9">
    <location>
        <begin position="203"/>
        <end position="220"/>
    </location>
</feature>
<evidence type="ECO:0000259" key="10">
    <source>
        <dbReference type="PROSITE" id="PS50850"/>
    </source>
</evidence>
<comment type="subcellular location">
    <subcellularLocation>
        <location evidence="1">Membrane</location>
        <topology evidence="1">Multi-pass membrane protein</topology>
    </subcellularLocation>
</comment>
<dbReference type="OrthoDB" id="508119at2759"/>
<accession>A0A0E1RXQ6</accession>
<feature type="transmembrane region" description="Helical" evidence="9">
    <location>
        <begin position="12"/>
        <end position="29"/>
    </location>
</feature>
<dbReference type="VEuPathDB" id="FungiDB:CIMG_05504"/>
<feature type="compositionally biased region" description="Basic and acidic residues" evidence="8">
    <location>
        <begin position="528"/>
        <end position="537"/>
    </location>
</feature>
<dbReference type="GeneID" id="4564475"/>
<dbReference type="Pfam" id="PF00083">
    <property type="entry name" value="Sugar_tr"/>
    <property type="match status" value="1"/>
</dbReference>
<dbReference type="Gene3D" id="1.20.1250.20">
    <property type="entry name" value="MFS general substrate transporter like domains"/>
    <property type="match status" value="1"/>
</dbReference>
<feature type="transmembrane region" description="Helical" evidence="9">
    <location>
        <begin position="331"/>
        <end position="352"/>
    </location>
</feature>
<dbReference type="InterPro" id="IPR005828">
    <property type="entry name" value="MFS_sugar_transport-like"/>
</dbReference>
<dbReference type="InterPro" id="IPR005829">
    <property type="entry name" value="Sugar_transporter_CS"/>
</dbReference>
<dbReference type="AlphaFoldDB" id="A0A0E1RXQ6"/>
<dbReference type="RefSeq" id="XP_001246063.2">
    <property type="nucleotide sequence ID" value="XM_001246062.2"/>
</dbReference>
<dbReference type="PANTHER" id="PTHR48022:SF8">
    <property type="entry name" value="MAJOR FACILITATOR SUPERFAMILY (MFS) PROFILE DOMAIN-CONTAINING PROTEIN-RELATED"/>
    <property type="match status" value="1"/>
</dbReference>
<dbReference type="PANTHER" id="PTHR48022">
    <property type="entry name" value="PLASTIDIC GLUCOSE TRANSPORTER 4"/>
    <property type="match status" value="1"/>
</dbReference>
<feature type="transmembrane region" description="Helical" evidence="9">
    <location>
        <begin position="364"/>
        <end position="382"/>
    </location>
</feature>
<dbReference type="KEGG" id="cim:CIMG_05504"/>
<dbReference type="GO" id="GO:0005351">
    <property type="term" value="F:carbohydrate:proton symporter activity"/>
    <property type="evidence" value="ECO:0007669"/>
    <property type="project" value="TreeGrafter"/>
</dbReference>
<organism evidence="11 12">
    <name type="scientific">Coccidioides immitis (strain RS)</name>
    <name type="common">Valley fever fungus</name>
    <dbReference type="NCBI Taxonomy" id="246410"/>
    <lineage>
        <taxon>Eukaryota</taxon>
        <taxon>Fungi</taxon>
        <taxon>Dikarya</taxon>
        <taxon>Ascomycota</taxon>
        <taxon>Pezizomycotina</taxon>
        <taxon>Eurotiomycetes</taxon>
        <taxon>Eurotiomycetidae</taxon>
        <taxon>Onygenales</taxon>
        <taxon>Onygenaceae</taxon>
        <taxon>Coccidioides</taxon>
    </lineage>
</organism>
<dbReference type="InterPro" id="IPR020846">
    <property type="entry name" value="MFS_dom"/>
</dbReference>
<dbReference type="InParanoid" id="A0A0E1RXQ6"/>
<sequence>MPNLGDTPREALNWKLGMALLCFGLMGASRGRVVLAFLRRGIDEGLIGGTVQQKSFISKYSLEDQNLSPSQQADKLGNITAMVQIGSIGGALIAFLITDRIGRVWATRQLCLVWAIGIAIYMSANGRLGQVYAGRFIAGIGVGQTTVVGPTYLAEVAPRAIRGLCTCAFSGSVYVAIVVAYFANWGSSLHISDQTQKEWLVPTSVHIVFAGVILILSFGVKESPRYLAKIGKNEEAIATMAYIRDLSPDHPYIQTEMNGIYEQLEREREATLGLHWLGPLKELFLMPSNRYRIMVGLMSQLLSQWSGATSITIYAPQFFAMLGTTGQSEKLFATAIFGVVKLVASIVCALFLVDILGRKRALEYGIILQFMSMLYVAIYLAVAPSIEGGEEPQGSAKKAGTAAIVSIYVSGVGWALGWNSVQYLINAEIFPLRVRALGTSMVMCFHFANQYGLNKAVPTMLLETVMKPQGTFFFFAAVTLLGFLWMWFFLPETAGKSLEAMDELFSLPWYVIGRKGAALTATTQGDTSETRDTEKGTVTESDQPVDL</sequence>
<feature type="transmembrane region" description="Helical" evidence="9">
    <location>
        <begin position="472"/>
        <end position="490"/>
    </location>
</feature>
<evidence type="ECO:0000256" key="7">
    <source>
        <dbReference type="RuleBase" id="RU003346"/>
    </source>
</evidence>
<evidence type="ECO:0000256" key="6">
    <source>
        <dbReference type="ARBA" id="ARBA00023136"/>
    </source>
</evidence>
<reference evidence="12" key="1">
    <citation type="journal article" date="2009" name="Genome Res.">
        <title>Comparative genomic analyses of the human fungal pathogens Coccidioides and their relatives.</title>
        <authorList>
            <person name="Sharpton T.J."/>
            <person name="Stajich J.E."/>
            <person name="Rounsley S.D."/>
            <person name="Gardner M.J."/>
            <person name="Wortman J.R."/>
            <person name="Jordar V.S."/>
            <person name="Maiti R."/>
            <person name="Kodira C.D."/>
            <person name="Neafsey D.E."/>
            <person name="Zeng Q."/>
            <person name="Hung C.-Y."/>
            <person name="McMahan C."/>
            <person name="Muszewska A."/>
            <person name="Grynberg M."/>
            <person name="Mandel M.A."/>
            <person name="Kellner E.M."/>
            <person name="Barker B.M."/>
            <person name="Galgiani J.N."/>
            <person name="Orbach M.J."/>
            <person name="Kirkland T.N."/>
            <person name="Cole G.T."/>
            <person name="Henn M.R."/>
            <person name="Birren B.W."/>
            <person name="Taylor J.W."/>
        </authorList>
    </citation>
    <scope>NUCLEOTIDE SEQUENCE [LARGE SCALE GENOMIC DNA]</scope>
    <source>
        <strain evidence="12">RS</strain>
    </source>
</reference>
<evidence type="ECO:0000256" key="3">
    <source>
        <dbReference type="ARBA" id="ARBA00022448"/>
    </source>
</evidence>
<dbReference type="InterPro" id="IPR003663">
    <property type="entry name" value="Sugar/inositol_transpt"/>
</dbReference>
<keyword evidence="12" id="KW-1185">Reference proteome</keyword>
<feature type="transmembrane region" description="Helical" evidence="9">
    <location>
        <begin position="432"/>
        <end position="452"/>
    </location>
</feature>